<dbReference type="RefSeq" id="WP_260218591.1">
    <property type="nucleotide sequence ID" value="NZ_JAJAGO010000006.1"/>
</dbReference>
<evidence type="ECO:0000313" key="1">
    <source>
        <dbReference type="EMBL" id="MCT2591271.1"/>
    </source>
</evidence>
<dbReference type="EMBL" id="JAJAGO010000006">
    <property type="protein sequence ID" value="MCT2591271.1"/>
    <property type="molecule type" value="Genomic_DNA"/>
</dbReference>
<proteinExistence type="predicted"/>
<name>A0ABT2JTV3_9ACTN</name>
<comment type="caution">
    <text evidence="1">The sequence shown here is derived from an EMBL/GenBank/DDBJ whole genome shotgun (WGS) entry which is preliminary data.</text>
</comment>
<accession>A0ABT2JTV3</accession>
<keyword evidence="2" id="KW-1185">Reference proteome</keyword>
<organism evidence="1 2">
    <name type="scientific">Streptomyces gossypii</name>
    <dbReference type="NCBI Taxonomy" id="2883101"/>
    <lineage>
        <taxon>Bacteria</taxon>
        <taxon>Bacillati</taxon>
        <taxon>Actinomycetota</taxon>
        <taxon>Actinomycetes</taxon>
        <taxon>Kitasatosporales</taxon>
        <taxon>Streptomycetaceae</taxon>
        <taxon>Streptomyces</taxon>
    </lineage>
</organism>
<dbReference type="Proteomes" id="UP001156389">
    <property type="component" value="Unassembled WGS sequence"/>
</dbReference>
<evidence type="ECO:0000313" key="2">
    <source>
        <dbReference type="Proteomes" id="UP001156389"/>
    </source>
</evidence>
<protein>
    <submittedName>
        <fullName evidence="1">Uncharacterized protein</fullName>
    </submittedName>
</protein>
<sequence>MSKSHDEGGRFLDSLNPERIASTMFVATDFESKSHPDMERMIEAADPGRTEALGEKLVRAGPRHSVPRSPVVIRGVVNRL</sequence>
<gene>
    <name evidence="1" type="ORF">LHJ74_15380</name>
</gene>
<reference evidence="1 2" key="1">
    <citation type="submission" date="2021-10" db="EMBL/GenBank/DDBJ databases">
        <title>Streptomyces gossypii sp. nov., isolated from soil collected from cotton field.</title>
        <authorList>
            <person name="Ge X."/>
            <person name="Chen X."/>
            <person name="Liu W."/>
        </authorList>
    </citation>
    <scope>NUCLEOTIDE SEQUENCE [LARGE SCALE GENOMIC DNA]</scope>
    <source>
        <strain evidence="1 2">N2-109</strain>
    </source>
</reference>